<gene>
    <name evidence="1" type="ORF">CDAR_2891</name>
</gene>
<proteinExistence type="predicted"/>
<dbReference type="AlphaFoldDB" id="A0AAV4TGT6"/>
<evidence type="ECO:0000313" key="1">
    <source>
        <dbReference type="EMBL" id="GIY44617.1"/>
    </source>
</evidence>
<comment type="caution">
    <text evidence="1">The sequence shown here is derived from an EMBL/GenBank/DDBJ whole genome shotgun (WGS) entry which is preliminary data.</text>
</comment>
<protein>
    <submittedName>
        <fullName evidence="1">Uncharacterized protein</fullName>
    </submittedName>
</protein>
<organism evidence="1 2">
    <name type="scientific">Caerostris darwini</name>
    <dbReference type="NCBI Taxonomy" id="1538125"/>
    <lineage>
        <taxon>Eukaryota</taxon>
        <taxon>Metazoa</taxon>
        <taxon>Ecdysozoa</taxon>
        <taxon>Arthropoda</taxon>
        <taxon>Chelicerata</taxon>
        <taxon>Arachnida</taxon>
        <taxon>Araneae</taxon>
        <taxon>Araneomorphae</taxon>
        <taxon>Entelegynae</taxon>
        <taxon>Araneoidea</taxon>
        <taxon>Araneidae</taxon>
        <taxon>Caerostris</taxon>
    </lineage>
</organism>
<evidence type="ECO:0000313" key="2">
    <source>
        <dbReference type="Proteomes" id="UP001054837"/>
    </source>
</evidence>
<accession>A0AAV4TGT6</accession>
<dbReference type="Proteomes" id="UP001054837">
    <property type="component" value="Unassembled WGS sequence"/>
</dbReference>
<reference evidence="1 2" key="1">
    <citation type="submission" date="2021-06" db="EMBL/GenBank/DDBJ databases">
        <title>Caerostris darwini draft genome.</title>
        <authorList>
            <person name="Kono N."/>
            <person name="Arakawa K."/>
        </authorList>
    </citation>
    <scope>NUCLEOTIDE SEQUENCE [LARGE SCALE GENOMIC DNA]</scope>
</reference>
<dbReference type="EMBL" id="BPLQ01009548">
    <property type="protein sequence ID" value="GIY44617.1"/>
    <property type="molecule type" value="Genomic_DNA"/>
</dbReference>
<name>A0AAV4TGT6_9ARAC</name>
<sequence length="159" mass="18338">MAIKAARLLLCRCEIRKVFVMTSWLKTSQQTETEVFVMICQRKRPCPLEITEMLPTHRFKSTERLEKMICPLEITENAAHSFKSTDRLEKSKGWTKIRSIKESPEDYTKKKVQRPEQRRAVCHAQYKNCLLGDFVHQNPGKCSIKLNSSPLNGGVTIAL</sequence>
<keyword evidence="2" id="KW-1185">Reference proteome</keyword>